<keyword evidence="8" id="KW-1185">Reference proteome</keyword>
<dbReference type="CDD" id="cd16914">
    <property type="entry name" value="EcfT"/>
    <property type="match status" value="1"/>
</dbReference>
<protein>
    <submittedName>
        <fullName evidence="7">Energy-coupling factor transporter transmembrane protein EcfT</fullName>
    </submittedName>
</protein>
<keyword evidence="3 6" id="KW-0812">Transmembrane</keyword>
<name>A0A934SPD3_9RHOB</name>
<gene>
    <name evidence="7" type="ORF">JJJ17_18855</name>
</gene>
<dbReference type="RefSeq" id="WP_200689256.1">
    <property type="nucleotide sequence ID" value="NZ_JAEPRQ010000011.1"/>
</dbReference>
<evidence type="ECO:0000256" key="2">
    <source>
        <dbReference type="ARBA" id="ARBA00008564"/>
    </source>
</evidence>
<evidence type="ECO:0000256" key="5">
    <source>
        <dbReference type="ARBA" id="ARBA00023136"/>
    </source>
</evidence>
<dbReference type="InterPro" id="IPR003339">
    <property type="entry name" value="ABC/ECF_trnsptr_transmembrane"/>
</dbReference>
<reference evidence="7" key="1">
    <citation type="submission" date="2021-01" db="EMBL/GenBank/DDBJ databases">
        <title>Paracoccus amoyensis sp. nov., isolated from the surface seawater along the coast of Xiamen Island, China.</title>
        <authorList>
            <person name="Lyu L."/>
        </authorList>
    </citation>
    <scope>NUCLEOTIDE SEQUENCE</scope>
    <source>
        <strain evidence="7">MJ17</strain>
    </source>
</reference>
<proteinExistence type="inferred from homology"/>
<evidence type="ECO:0000256" key="6">
    <source>
        <dbReference type="SAM" id="Phobius"/>
    </source>
</evidence>
<dbReference type="EMBL" id="JAEPRQ010000011">
    <property type="protein sequence ID" value="MBK4217993.1"/>
    <property type="molecule type" value="Genomic_DNA"/>
</dbReference>
<evidence type="ECO:0000256" key="1">
    <source>
        <dbReference type="ARBA" id="ARBA00004141"/>
    </source>
</evidence>
<comment type="similarity">
    <text evidence="2">Belongs to the CbiQ family.</text>
</comment>
<dbReference type="Pfam" id="PF02361">
    <property type="entry name" value="CbiQ"/>
    <property type="match status" value="1"/>
</dbReference>
<comment type="caution">
    <text evidence="7">The sequence shown here is derived from an EMBL/GenBank/DDBJ whole genome shotgun (WGS) entry which is preliminary data.</text>
</comment>
<evidence type="ECO:0000313" key="7">
    <source>
        <dbReference type="EMBL" id="MBK4217993.1"/>
    </source>
</evidence>
<accession>A0A934SPD3</accession>
<dbReference type="AlphaFoldDB" id="A0A934SPD3"/>
<dbReference type="GO" id="GO:0005886">
    <property type="term" value="C:plasma membrane"/>
    <property type="evidence" value="ECO:0007669"/>
    <property type="project" value="UniProtKB-ARBA"/>
</dbReference>
<keyword evidence="5 6" id="KW-0472">Membrane</keyword>
<keyword evidence="4 6" id="KW-1133">Transmembrane helix</keyword>
<evidence type="ECO:0000256" key="4">
    <source>
        <dbReference type="ARBA" id="ARBA00022989"/>
    </source>
</evidence>
<sequence length="202" mass="21812">MISLTSPVRTRAHDWSAGLKLGGLCLASTGLFLTANPAVHLAALALTLVLYAMPGPVFLRAGLRSLRAVLPIVVILLLWHAIIGDLMAGLVITLRMVTLVALANLVTMTTPLEDLIDLIHWLTTPLRRLGLPTHLLETAIPLVIRFTPVLVARAATLAEAWRARARQRPGWRLILPLMLQALDDADHVGEALRARGGPLGPN</sequence>
<evidence type="ECO:0000313" key="8">
    <source>
        <dbReference type="Proteomes" id="UP000640485"/>
    </source>
</evidence>
<feature type="transmembrane region" description="Helical" evidence="6">
    <location>
        <begin position="39"/>
        <end position="59"/>
    </location>
</feature>
<feature type="transmembrane region" description="Helical" evidence="6">
    <location>
        <begin position="66"/>
        <end position="82"/>
    </location>
</feature>
<dbReference type="Proteomes" id="UP000640485">
    <property type="component" value="Unassembled WGS sequence"/>
</dbReference>
<evidence type="ECO:0000256" key="3">
    <source>
        <dbReference type="ARBA" id="ARBA00022692"/>
    </source>
</evidence>
<comment type="subcellular location">
    <subcellularLocation>
        <location evidence="1">Membrane</location>
        <topology evidence="1">Multi-pass membrane protein</topology>
    </subcellularLocation>
</comment>
<organism evidence="7 8">
    <name type="scientific">Paracoccus caeni</name>
    <dbReference type="NCBI Taxonomy" id="657651"/>
    <lineage>
        <taxon>Bacteria</taxon>
        <taxon>Pseudomonadati</taxon>
        <taxon>Pseudomonadota</taxon>
        <taxon>Alphaproteobacteria</taxon>
        <taxon>Rhodobacterales</taxon>
        <taxon>Paracoccaceae</taxon>
        <taxon>Paracoccus</taxon>
    </lineage>
</organism>